<feature type="region of interest" description="Disordered" evidence="1">
    <location>
        <begin position="174"/>
        <end position="310"/>
    </location>
</feature>
<feature type="region of interest" description="Disordered" evidence="1">
    <location>
        <begin position="352"/>
        <end position="395"/>
    </location>
</feature>
<dbReference type="PANTHER" id="PTHR39610:SF1">
    <property type="match status" value="1"/>
</dbReference>
<feature type="compositionally biased region" description="Low complexity" evidence="1">
    <location>
        <begin position="56"/>
        <end position="67"/>
    </location>
</feature>
<evidence type="ECO:0000313" key="2">
    <source>
        <dbReference type="EMBL" id="GAP93331.1"/>
    </source>
</evidence>
<feature type="compositionally biased region" description="Low complexity" evidence="1">
    <location>
        <begin position="74"/>
        <end position="90"/>
    </location>
</feature>
<dbReference type="PANTHER" id="PTHR39610">
    <property type="entry name" value="BZIP DOMAIN-CONTAINING PROTEIN-RELATED"/>
    <property type="match status" value="1"/>
</dbReference>
<keyword evidence="3" id="KW-1185">Reference proteome</keyword>
<feature type="compositionally biased region" description="Polar residues" evidence="1">
    <location>
        <begin position="428"/>
        <end position="446"/>
    </location>
</feature>
<feature type="compositionally biased region" description="Gly residues" evidence="1">
    <location>
        <begin position="377"/>
        <end position="391"/>
    </location>
</feature>
<name>A0A1W2TXA1_ROSNE</name>
<dbReference type="OMA" id="RYEETAY"/>
<evidence type="ECO:0000256" key="1">
    <source>
        <dbReference type="SAM" id="MobiDB-lite"/>
    </source>
</evidence>
<dbReference type="AlphaFoldDB" id="A0A1W2TXA1"/>
<reference evidence="2" key="1">
    <citation type="submission" date="2016-03" db="EMBL/GenBank/DDBJ databases">
        <title>Draft genome sequence of Rosellinia necatrix.</title>
        <authorList>
            <person name="Kanematsu S."/>
        </authorList>
    </citation>
    <scope>NUCLEOTIDE SEQUENCE [LARGE SCALE GENOMIC DNA]</scope>
    <source>
        <strain evidence="2">W97</strain>
    </source>
</reference>
<feature type="compositionally biased region" description="Polar residues" evidence="1">
    <location>
        <begin position="1"/>
        <end position="10"/>
    </location>
</feature>
<feature type="region of interest" description="Disordered" evidence="1">
    <location>
        <begin position="423"/>
        <end position="446"/>
    </location>
</feature>
<feature type="compositionally biased region" description="Polar residues" evidence="1">
    <location>
        <begin position="212"/>
        <end position="228"/>
    </location>
</feature>
<evidence type="ECO:0000313" key="3">
    <source>
        <dbReference type="Proteomes" id="UP000054516"/>
    </source>
</evidence>
<organism evidence="2">
    <name type="scientific">Rosellinia necatrix</name>
    <name type="common">White root-rot fungus</name>
    <dbReference type="NCBI Taxonomy" id="77044"/>
    <lineage>
        <taxon>Eukaryota</taxon>
        <taxon>Fungi</taxon>
        <taxon>Dikarya</taxon>
        <taxon>Ascomycota</taxon>
        <taxon>Pezizomycotina</taxon>
        <taxon>Sordariomycetes</taxon>
        <taxon>Xylariomycetidae</taxon>
        <taxon>Xylariales</taxon>
        <taxon>Xylariaceae</taxon>
        <taxon>Rosellinia</taxon>
    </lineage>
</organism>
<gene>
    <name evidence="2" type="ORF">SAMD00023353_11800140</name>
</gene>
<dbReference type="OrthoDB" id="5401654at2759"/>
<feature type="region of interest" description="Disordered" evidence="1">
    <location>
        <begin position="1"/>
        <end position="116"/>
    </location>
</feature>
<feature type="compositionally biased region" description="Low complexity" evidence="1">
    <location>
        <begin position="363"/>
        <end position="376"/>
    </location>
</feature>
<dbReference type="EMBL" id="DF977563">
    <property type="protein sequence ID" value="GAP93331.1"/>
    <property type="molecule type" value="Genomic_DNA"/>
</dbReference>
<dbReference type="Proteomes" id="UP000054516">
    <property type="component" value="Unassembled WGS sequence"/>
</dbReference>
<proteinExistence type="predicted"/>
<sequence length="446" mass="46935">MPDLNSISPTPQGPPARVRRASGPQSTQPQQTAQQTSQQTPQQTLQQQISPPPAVSPSSSLNILPSNRQAFHDLPSSSYLSSPPLPLASSMAHPPIPGQDNTGVGAGPGPLRHPRPLTAAELHSQLEQEQELLVNRLSRDLTMLRMAQNSSVVSNTSSTSASASAIDQLHPSSFTDTHFMSGPGFPVPTSRRHHRTSSSASARSLSQAATQGSSSAPIPIPQSHSGNAASVLEAARNPRGAAGMSRQNSTTSHRSSSSRNRSPQPYMSGSGFLPSSHPQDYTSGYFHRDRTSSSASVAATPGSELSPGLMPATTRYEEAAHYRNELDAAKRENDSLKKRVKELERMLRDRREGDSGLGRVRSESTNTTNSVTMSGTTGVGGVVGGGTGIAGGRREERRSIYRAPSSASITGSVAVGVPDEELRVGESAATTNVSPEATQAQSQSAK</sequence>
<feature type="compositionally biased region" description="Low complexity" evidence="1">
    <location>
        <begin position="197"/>
        <end position="211"/>
    </location>
</feature>
<protein>
    <submittedName>
        <fullName evidence="2">Uncharacterized protein</fullName>
    </submittedName>
</protein>
<feature type="compositionally biased region" description="Low complexity" evidence="1">
    <location>
        <begin position="24"/>
        <end position="49"/>
    </location>
</feature>
<accession>A0A1W2TXA1</accession>
<feature type="compositionally biased region" description="Low complexity" evidence="1">
    <location>
        <begin position="245"/>
        <end position="265"/>
    </location>
</feature>